<proteinExistence type="predicted"/>
<reference evidence="1" key="1">
    <citation type="submission" date="2019-10" db="EMBL/GenBank/DDBJ databases">
        <authorList>
            <consortium name="DOE Joint Genome Institute"/>
            <person name="Kuo A."/>
            <person name="Miyauchi S."/>
            <person name="Kiss E."/>
            <person name="Drula E."/>
            <person name="Kohler A."/>
            <person name="Sanchez-Garcia M."/>
            <person name="Andreopoulos B."/>
            <person name="Barry K.W."/>
            <person name="Bonito G."/>
            <person name="Buee M."/>
            <person name="Carver A."/>
            <person name="Chen C."/>
            <person name="Cichocki N."/>
            <person name="Clum A."/>
            <person name="Culley D."/>
            <person name="Crous P.W."/>
            <person name="Fauchery L."/>
            <person name="Girlanda M."/>
            <person name="Hayes R."/>
            <person name="Keri Z."/>
            <person name="LaButti K."/>
            <person name="Lipzen A."/>
            <person name="Lombard V."/>
            <person name="Magnuson J."/>
            <person name="Maillard F."/>
            <person name="Morin E."/>
            <person name="Murat C."/>
            <person name="Nolan M."/>
            <person name="Ohm R."/>
            <person name="Pangilinan J."/>
            <person name="Pereira M."/>
            <person name="Perotto S."/>
            <person name="Peter M."/>
            <person name="Riley R."/>
            <person name="Sitrit Y."/>
            <person name="Stielow B."/>
            <person name="Szollosi G."/>
            <person name="Zifcakova L."/>
            <person name="Stursova M."/>
            <person name="Spatafora J.W."/>
            <person name="Tedersoo L."/>
            <person name="Vaario L.-M."/>
            <person name="Yamada A."/>
            <person name="Yan M."/>
            <person name="Wang P."/>
            <person name="Xu J."/>
            <person name="Bruns T."/>
            <person name="Baldrian P."/>
            <person name="Vilgalys R."/>
            <person name="Henrissat B."/>
            <person name="Grigoriev I.V."/>
            <person name="Hibbett D."/>
            <person name="Nagy L.G."/>
            <person name="Martin F.M."/>
        </authorList>
    </citation>
    <scope>NUCLEOTIDE SEQUENCE</scope>
    <source>
        <strain evidence="1">BED1</strain>
    </source>
</reference>
<evidence type="ECO:0000313" key="2">
    <source>
        <dbReference type="Proteomes" id="UP001194468"/>
    </source>
</evidence>
<dbReference type="Proteomes" id="UP001194468">
    <property type="component" value="Unassembled WGS sequence"/>
</dbReference>
<protein>
    <submittedName>
        <fullName evidence="1">Uncharacterized protein</fullName>
    </submittedName>
</protein>
<reference evidence="1" key="2">
    <citation type="journal article" date="2020" name="Nat. Commun.">
        <title>Large-scale genome sequencing of mycorrhizal fungi provides insights into the early evolution of symbiotic traits.</title>
        <authorList>
            <person name="Miyauchi S."/>
            <person name="Kiss E."/>
            <person name="Kuo A."/>
            <person name="Drula E."/>
            <person name="Kohler A."/>
            <person name="Sanchez-Garcia M."/>
            <person name="Morin E."/>
            <person name="Andreopoulos B."/>
            <person name="Barry K.W."/>
            <person name="Bonito G."/>
            <person name="Buee M."/>
            <person name="Carver A."/>
            <person name="Chen C."/>
            <person name="Cichocki N."/>
            <person name="Clum A."/>
            <person name="Culley D."/>
            <person name="Crous P.W."/>
            <person name="Fauchery L."/>
            <person name="Girlanda M."/>
            <person name="Hayes R.D."/>
            <person name="Keri Z."/>
            <person name="LaButti K."/>
            <person name="Lipzen A."/>
            <person name="Lombard V."/>
            <person name="Magnuson J."/>
            <person name="Maillard F."/>
            <person name="Murat C."/>
            <person name="Nolan M."/>
            <person name="Ohm R.A."/>
            <person name="Pangilinan J."/>
            <person name="Pereira M.F."/>
            <person name="Perotto S."/>
            <person name="Peter M."/>
            <person name="Pfister S."/>
            <person name="Riley R."/>
            <person name="Sitrit Y."/>
            <person name="Stielow J.B."/>
            <person name="Szollosi G."/>
            <person name="Zifcakova L."/>
            <person name="Stursova M."/>
            <person name="Spatafora J.W."/>
            <person name="Tedersoo L."/>
            <person name="Vaario L.M."/>
            <person name="Yamada A."/>
            <person name="Yan M."/>
            <person name="Wang P."/>
            <person name="Xu J."/>
            <person name="Bruns T."/>
            <person name="Baldrian P."/>
            <person name="Vilgalys R."/>
            <person name="Dunand C."/>
            <person name="Henrissat B."/>
            <person name="Grigoriev I.V."/>
            <person name="Hibbett D."/>
            <person name="Nagy L.G."/>
            <person name="Martin F.M."/>
        </authorList>
    </citation>
    <scope>NUCLEOTIDE SEQUENCE</scope>
    <source>
        <strain evidence="1">BED1</strain>
    </source>
</reference>
<dbReference type="EMBL" id="WHUW01000094">
    <property type="protein sequence ID" value="KAF8425426.1"/>
    <property type="molecule type" value="Genomic_DNA"/>
</dbReference>
<keyword evidence="2" id="KW-1185">Reference proteome</keyword>
<accession>A0AAD4G7Z8</accession>
<gene>
    <name evidence="1" type="ORF">L210DRAFT_3566717</name>
</gene>
<dbReference type="AlphaFoldDB" id="A0AAD4G7Z8"/>
<organism evidence="1 2">
    <name type="scientific">Boletus edulis BED1</name>
    <dbReference type="NCBI Taxonomy" id="1328754"/>
    <lineage>
        <taxon>Eukaryota</taxon>
        <taxon>Fungi</taxon>
        <taxon>Dikarya</taxon>
        <taxon>Basidiomycota</taxon>
        <taxon>Agaricomycotina</taxon>
        <taxon>Agaricomycetes</taxon>
        <taxon>Agaricomycetidae</taxon>
        <taxon>Boletales</taxon>
        <taxon>Boletineae</taxon>
        <taxon>Boletaceae</taxon>
        <taxon>Boletoideae</taxon>
        <taxon>Boletus</taxon>
    </lineage>
</organism>
<comment type="caution">
    <text evidence="1">The sequence shown here is derived from an EMBL/GenBank/DDBJ whole genome shotgun (WGS) entry which is preliminary data.</text>
</comment>
<name>A0AAD4G7Z8_BOLED</name>
<sequence length="106" mass="11649">MLKPVATTAGVNTQIFLRFLQGGSNTLSKGKRTGLCDALSTSAGVLTKAERLSPNTPRLCTDRAASLQHHPRARRFHPVRSFLSDHPAIGRCRSLPQIFGRDWVPE</sequence>
<evidence type="ECO:0000313" key="1">
    <source>
        <dbReference type="EMBL" id="KAF8425426.1"/>
    </source>
</evidence>